<dbReference type="SUPFAM" id="SSF51735">
    <property type="entry name" value="NAD(P)-binding Rossmann-fold domains"/>
    <property type="match status" value="1"/>
</dbReference>
<dbReference type="InterPro" id="IPR006097">
    <property type="entry name" value="Glu/Leu/Phe/Val/Trp_DH_dimer"/>
</dbReference>
<evidence type="ECO:0000256" key="1">
    <source>
        <dbReference type="ARBA" id="ARBA00006382"/>
    </source>
</evidence>
<protein>
    <submittedName>
        <fullName evidence="8">Leucine dehydrogenase</fullName>
        <ecNumber evidence="8">1.4.1.9</ecNumber>
    </submittedName>
</protein>
<dbReference type="FunFam" id="3.40.50.10860:FF:000010">
    <property type="entry name" value="Leucine dehydrogenase"/>
    <property type="match status" value="1"/>
</dbReference>
<feature type="active site" description="Proton donor/acceptor" evidence="4">
    <location>
        <position position="80"/>
    </location>
</feature>
<name>A0A1X6XNS7_9MICO</name>
<dbReference type="InterPro" id="IPR046346">
    <property type="entry name" value="Aminoacid_DH-like_N_sf"/>
</dbReference>
<dbReference type="PIRSF" id="PIRSF000188">
    <property type="entry name" value="Phe_leu_dh"/>
    <property type="match status" value="1"/>
</dbReference>
<dbReference type="Pfam" id="PF00208">
    <property type="entry name" value="ELFV_dehydrog"/>
    <property type="match status" value="1"/>
</dbReference>
<keyword evidence="5" id="KW-0547">Nucleotide-binding</keyword>
<reference evidence="9" key="1">
    <citation type="submission" date="2017-02" db="EMBL/GenBank/DDBJ databases">
        <authorList>
            <person name="Dridi B."/>
        </authorList>
    </citation>
    <scope>NUCLEOTIDE SEQUENCE [LARGE SCALE GENOMIC DNA]</scope>
    <source>
        <strain evidence="9">B Co 03.10</strain>
    </source>
</reference>
<dbReference type="InterPro" id="IPR033524">
    <property type="entry name" value="Glu/Leu/Phe/Val_DH_AS"/>
</dbReference>
<dbReference type="CDD" id="cd01075">
    <property type="entry name" value="NAD_bind_Leu_Phe_Val_DH"/>
    <property type="match status" value="1"/>
</dbReference>
<dbReference type="RefSeq" id="WP_087009040.1">
    <property type="nucleotide sequence ID" value="NZ_FWFF01000020.1"/>
</dbReference>
<comment type="similarity">
    <text evidence="1 6">Belongs to the Glu/Leu/Phe/Val dehydrogenases family.</text>
</comment>
<dbReference type="PRINTS" id="PR00082">
    <property type="entry name" value="GLFDHDRGNASE"/>
</dbReference>
<dbReference type="InterPro" id="IPR006095">
    <property type="entry name" value="Glu/Leu/Phe/Val/Trp_DH"/>
</dbReference>
<evidence type="ECO:0000256" key="6">
    <source>
        <dbReference type="RuleBase" id="RU004417"/>
    </source>
</evidence>
<dbReference type="PROSITE" id="PS00074">
    <property type="entry name" value="GLFV_DEHYDROGENASE"/>
    <property type="match status" value="1"/>
</dbReference>
<feature type="domain" description="Glutamate/phenylalanine/leucine/valine/L-tryptophan dehydrogenase C-terminal" evidence="7">
    <location>
        <begin position="143"/>
        <end position="352"/>
    </location>
</feature>
<dbReference type="AlphaFoldDB" id="A0A1X6XNS7"/>
<keyword evidence="2 6" id="KW-0560">Oxidoreductase</keyword>
<organism evidence="8 9">
    <name type="scientific">Brevibacterium yomogidense</name>
    <dbReference type="NCBI Taxonomy" id="946573"/>
    <lineage>
        <taxon>Bacteria</taxon>
        <taxon>Bacillati</taxon>
        <taxon>Actinomycetota</taxon>
        <taxon>Actinomycetes</taxon>
        <taxon>Micrococcales</taxon>
        <taxon>Brevibacteriaceae</taxon>
        <taxon>Brevibacterium</taxon>
    </lineage>
</organism>
<dbReference type="PANTHER" id="PTHR42722:SF1">
    <property type="entry name" value="VALINE DEHYDROGENASE"/>
    <property type="match status" value="1"/>
</dbReference>
<dbReference type="SMART" id="SM00839">
    <property type="entry name" value="ELFV_dehydrog"/>
    <property type="match status" value="1"/>
</dbReference>
<proteinExistence type="inferred from homology"/>
<keyword evidence="3 5" id="KW-0520">NAD</keyword>
<evidence type="ECO:0000313" key="8">
    <source>
        <dbReference type="EMBL" id="SLN00788.1"/>
    </source>
</evidence>
<evidence type="ECO:0000256" key="4">
    <source>
        <dbReference type="PIRSR" id="PIRSR000188-1"/>
    </source>
</evidence>
<evidence type="ECO:0000259" key="7">
    <source>
        <dbReference type="SMART" id="SM00839"/>
    </source>
</evidence>
<feature type="binding site" evidence="5">
    <location>
        <begin position="185"/>
        <end position="190"/>
    </location>
    <ligand>
        <name>NAD(+)</name>
        <dbReference type="ChEBI" id="CHEBI:57540"/>
    </ligand>
</feature>
<dbReference type="EMBL" id="FWFF01000020">
    <property type="protein sequence ID" value="SLN00788.1"/>
    <property type="molecule type" value="Genomic_DNA"/>
</dbReference>
<evidence type="ECO:0000256" key="2">
    <source>
        <dbReference type="ARBA" id="ARBA00023002"/>
    </source>
</evidence>
<evidence type="ECO:0000256" key="5">
    <source>
        <dbReference type="PIRSR" id="PIRSR000188-2"/>
    </source>
</evidence>
<keyword evidence="9" id="KW-1185">Reference proteome</keyword>
<dbReference type="Gene3D" id="3.40.50.720">
    <property type="entry name" value="NAD(P)-binding Rossmann-like Domain"/>
    <property type="match status" value="1"/>
</dbReference>
<dbReference type="SUPFAM" id="SSF53223">
    <property type="entry name" value="Aminoacid dehydrogenase-like, N-terminal domain"/>
    <property type="match status" value="1"/>
</dbReference>
<dbReference type="InterPro" id="IPR006096">
    <property type="entry name" value="Glu/Leu/Phe/Val/Trp_DH_C"/>
</dbReference>
<dbReference type="InterPro" id="IPR016211">
    <property type="entry name" value="Glu/Phe/Leu/Val/Trp_DH_bac/arc"/>
</dbReference>
<dbReference type="PANTHER" id="PTHR42722">
    <property type="entry name" value="LEUCINE DEHYDROGENASE"/>
    <property type="match status" value="1"/>
</dbReference>
<evidence type="ECO:0000256" key="3">
    <source>
        <dbReference type="ARBA" id="ARBA00023027"/>
    </source>
</evidence>
<dbReference type="Pfam" id="PF02812">
    <property type="entry name" value="ELFV_dehydrog_N"/>
    <property type="match status" value="1"/>
</dbReference>
<dbReference type="GO" id="GO:0006520">
    <property type="term" value="P:amino acid metabolic process"/>
    <property type="evidence" value="ECO:0007669"/>
    <property type="project" value="InterPro"/>
</dbReference>
<accession>A0A1X6XNS7</accession>
<dbReference type="Gene3D" id="3.40.50.10860">
    <property type="entry name" value="Leucine Dehydrogenase, chain A, domain 1"/>
    <property type="match status" value="1"/>
</dbReference>
<dbReference type="GO" id="GO:0000166">
    <property type="term" value="F:nucleotide binding"/>
    <property type="evidence" value="ECO:0007669"/>
    <property type="project" value="UniProtKB-KW"/>
</dbReference>
<sequence>MKLFDHPEFDHHEQVVFCHDPATGLRAIIAVHDRSLGPAAGGCRMHPYASEEEALTDVLRLSRGMSYKNAVAGLPLGGGKCVIIADPARPDKADVLRAFSRHVQSLGGRYWTAIDVGVGPEDADVLAEECDFVFARASQFPPGVSASTFTALGAFTSMRAGIAHVWGRGDRDTSDLQGMRVAVQGLGGTGRELCRLLHEAGAQLVVADVAQAAVDSVVADFGAEAVAPDRIHAADVDVFAPCALGGVVNDDTIEEITAKLVSGIANNQLAAPAHGRRLLEKGITFVPDFVANAGGMMAAGVSIYDELSIDSARATVLSLFDSITEVLTEAEREGLPTAEVAERIGRDRMAAAL</sequence>
<dbReference type="InterPro" id="IPR036291">
    <property type="entry name" value="NAD(P)-bd_dom_sf"/>
</dbReference>
<evidence type="ECO:0000313" key="9">
    <source>
        <dbReference type="Proteomes" id="UP000196581"/>
    </source>
</evidence>
<dbReference type="Proteomes" id="UP000196581">
    <property type="component" value="Unassembled WGS sequence"/>
</dbReference>
<gene>
    <name evidence="8" type="ORF">FM105_13540</name>
</gene>
<dbReference type="GO" id="GO:0050049">
    <property type="term" value="F:L-leucine dehydrogenase activity"/>
    <property type="evidence" value="ECO:0007669"/>
    <property type="project" value="UniProtKB-EC"/>
</dbReference>
<dbReference type="EC" id="1.4.1.9" evidence="8"/>